<reference evidence="1 2" key="1">
    <citation type="submission" date="2022-09" db="EMBL/GenBank/DDBJ databases">
        <authorList>
            <person name="Palmer J.M."/>
        </authorList>
    </citation>
    <scope>NUCLEOTIDE SEQUENCE [LARGE SCALE GENOMIC DNA]</scope>
    <source>
        <strain evidence="1 2">DSM 7382</strain>
    </source>
</reference>
<gene>
    <name evidence="1" type="ORF">QCA50_012378</name>
</gene>
<accession>A0AAW0FUA3</accession>
<dbReference type="AlphaFoldDB" id="A0AAW0FUA3"/>
<comment type="caution">
    <text evidence="1">The sequence shown here is derived from an EMBL/GenBank/DDBJ whole genome shotgun (WGS) entry which is preliminary data.</text>
</comment>
<sequence length="109" mass="12799">MARLPWDQSRTPSEHIRSLNRDSLPEVMAETQLREFYPWGFMQMQLHFFIYVSSNSVPGHQTKHAVPNFYAQRTKTVEALYNQARLTSSGLVHVNDFRELHGTLEVYFL</sequence>
<evidence type="ECO:0000313" key="2">
    <source>
        <dbReference type="Proteomes" id="UP001385951"/>
    </source>
</evidence>
<dbReference type="Proteomes" id="UP001385951">
    <property type="component" value="Unassembled WGS sequence"/>
</dbReference>
<organism evidence="1 2">
    <name type="scientific">Cerrena zonata</name>
    <dbReference type="NCBI Taxonomy" id="2478898"/>
    <lineage>
        <taxon>Eukaryota</taxon>
        <taxon>Fungi</taxon>
        <taxon>Dikarya</taxon>
        <taxon>Basidiomycota</taxon>
        <taxon>Agaricomycotina</taxon>
        <taxon>Agaricomycetes</taxon>
        <taxon>Polyporales</taxon>
        <taxon>Cerrenaceae</taxon>
        <taxon>Cerrena</taxon>
    </lineage>
</organism>
<evidence type="ECO:0000313" key="1">
    <source>
        <dbReference type="EMBL" id="KAK7684431.1"/>
    </source>
</evidence>
<protein>
    <submittedName>
        <fullName evidence="1">Uncharacterized protein</fullName>
    </submittedName>
</protein>
<name>A0AAW0FUA3_9APHY</name>
<keyword evidence="2" id="KW-1185">Reference proteome</keyword>
<dbReference type="EMBL" id="JASBNA010000025">
    <property type="protein sequence ID" value="KAK7684431.1"/>
    <property type="molecule type" value="Genomic_DNA"/>
</dbReference>
<proteinExistence type="predicted"/>